<dbReference type="SMART" id="SM01394">
    <property type="entry name" value="S_100"/>
    <property type="match status" value="1"/>
</dbReference>
<proteinExistence type="predicted"/>
<organism evidence="3 4">
    <name type="scientific">Varanus komodoensis</name>
    <name type="common">Komodo dragon</name>
    <dbReference type="NCBI Taxonomy" id="61221"/>
    <lineage>
        <taxon>Eukaryota</taxon>
        <taxon>Metazoa</taxon>
        <taxon>Chordata</taxon>
        <taxon>Craniata</taxon>
        <taxon>Vertebrata</taxon>
        <taxon>Euteleostomi</taxon>
        <taxon>Lepidosauria</taxon>
        <taxon>Squamata</taxon>
        <taxon>Bifurcata</taxon>
        <taxon>Unidentata</taxon>
        <taxon>Episquamata</taxon>
        <taxon>Toxicofera</taxon>
        <taxon>Anguimorpha</taxon>
        <taxon>Paleoanguimorpha</taxon>
        <taxon>Varanoidea</taxon>
        <taxon>Varanidae</taxon>
        <taxon>Varanus</taxon>
    </lineage>
</organism>
<evidence type="ECO:0000259" key="2">
    <source>
        <dbReference type="SMART" id="SM01394"/>
    </source>
</evidence>
<dbReference type="InterPro" id="IPR013787">
    <property type="entry name" value="S100_Ca-bd_sub"/>
</dbReference>
<dbReference type="PANTHER" id="PTHR11639:SF57">
    <property type="entry name" value="PROTEIN S100-A13"/>
    <property type="match status" value="1"/>
</dbReference>
<dbReference type="InterPro" id="IPR011992">
    <property type="entry name" value="EF-hand-dom_pair"/>
</dbReference>
<reference evidence="3" key="1">
    <citation type="submission" date="2025-08" db="UniProtKB">
        <authorList>
            <consortium name="Ensembl"/>
        </authorList>
    </citation>
    <scope>IDENTIFICATION</scope>
</reference>
<dbReference type="Proteomes" id="UP000694545">
    <property type="component" value="Unplaced"/>
</dbReference>
<dbReference type="PANTHER" id="PTHR11639">
    <property type="entry name" value="S100 CALCIUM-BINDING PROTEIN"/>
    <property type="match status" value="1"/>
</dbReference>
<name>A0A8D2J1L9_VARKO</name>
<dbReference type="SUPFAM" id="SSF47473">
    <property type="entry name" value="EF-hand"/>
    <property type="match status" value="1"/>
</dbReference>
<dbReference type="GO" id="GO:0048471">
    <property type="term" value="C:perinuclear region of cytoplasm"/>
    <property type="evidence" value="ECO:0007669"/>
    <property type="project" value="TreeGrafter"/>
</dbReference>
<dbReference type="Gene3D" id="1.10.238.10">
    <property type="entry name" value="EF-hand"/>
    <property type="match status" value="1"/>
</dbReference>
<keyword evidence="4" id="KW-1185">Reference proteome</keyword>
<dbReference type="Pfam" id="PF01023">
    <property type="entry name" value="S_100"/>
    <property type="match status" value="1"/>
</dbReference>
<dbReference type="AlphaFoldDB" id="A0A8D2J1L9"/>
<feature type="region of interest" description="Disordered" evidence="1">
    <location>
        <begin position="75"/>
        <end position="94"/>
    </location>
</feature>
<dbReference type="GO" id="GO:0005509">
    <property type="term" value="F:calcium ion binding"/>
    <property type="evidence" value="ECO:0007669"/>
    <property type="project" value="TreeGrafter"/>
</dbReference>
<feature type="region of interest" description="Disordered" evidence="1">
    <location>
        <begin position="1"/>
        <end position="50"/>
    </location>
</feature>
<feature type="compositionally biased region" description="Gly residues" evidence="1">
    <location>
        <begin position="11"/>
        <end position="22"/>
    </location>
</feature>
<dbReference type="GO" id="GO:0005615">
    <property type="term" value="C:extracellular space"/>
    <property type="evidence" value="ECO:0007669"/>
    <property type="project" value="TreeGrafter"/>
</dbReference>
<accession>A0A8D2J1L9</accession>
<sequence length="201" mass="22130">MPRRARMLRFAGGGTRGSAGRTGRGRRLAGAGKRNRTPASPGPPRALYNPGPDRYKGAGAAPGRLVLLAAASCRCPTPQRRDSPSPHPWTDFPQKGTSFSPLLLGKMASEEWTELEAAIQKIVFIFHKCAAQEGKKGTLTTGEFKELVTTHLPNLMKDVGDLDEKMKSLDVNNDEELKFGEYWRLMGELAKEIKREQKGKK</sequence>
<feature type="domain" description="S100/CaBP-9k-type calcium binding subdomain" evidence="2">
    <location>
        <begin position="115"/>
        <end position="157"/>
    </location>
</feature>
<evidence type="ECO:0000256" key="1">
    <source>
        <dbReference type="SAM" id="MobiDB-lite"/>
    </source>
</evidence>
<dbReference type="CDD" id="cd05022">
    <property type="entry name" value="S-100A13"/>
    <property type="match status" value="1"/>
</dbReference>
<dbReference type="Ensembl" id="ENSVKKT00000007225.1">
    <property type="protein sequence ID" value="ENSVKKP00000007041.1"/>
    <property type="gene ID" value="ENSVKKG00000005088.1"/>
</dbReference>
<evidence type="ECO:0000313" key="3">
    <source>
        <dbReference type="Ensembl" id="ENSVKKP00000007041.1"/>
    </source>
</evidence>
<dbReference type="GO" id="GO:0048306">
    <property type="term" value="F:calcium-dependent protein binding"/>
    <property type="evidence" value="ECO:0007669"/>
    <property type="project" value="TreeGrafter"/>
</dbReference>
<reference evidence="3" key="2">
    <citation type="submission" date="2025-09" db="UniProtKB">
        <authorList>
            <consortium name="Ensembl"/>
        </authorList>
    </citation>
    <scope>IDENTIFICATION</scope>
</reference>
<protein>
    <submittedName>
        <fullName evidence="3">S100 calcium binding protein A13</fullName>
    </submittedName>
</protein>
<evidence type="ECO:0000313" key="4">
    <source>
        <dbReference type="Proteomes" id="UP000694545"/>
    </source>
</evidence>